<dbReference type="InterPro" id="IPR023779">
    <property type="entry name" value="Chromodomain_CS"/>
</dbReference>
<dbReference type="AlphaFoldDB" id="H2ZQ80"/>
<dbReference type="SUPFAM" id="SSF52096">
    <property type="entry name" value="ClpP/crotonase"/>
    <property type="match status" value="1"/>
</dbReference>
<dbReference type="eggNOG" id="KOG0016">
    <property type="taxonomic scope" value="Eukaryota"/>
</dbReference>
<dbReference type="CDD" id="cd00024">
    <property type="entry name" value="CD_CSD"/>
    <property type="match status" value="1"/>
</dbReference>
<dbReference type="Ensembl" id="ENSCSAVT00000019959.1">
    <property type="protein sequence ID" value="ENSCSAVP00000019746.1"/>
    <property type="gene ID" value="ENSCSAVG00000011581.1"/>
</dbReference>
<dbReference type="OMA" id="HDTERVM"/>
<organism evidence="4 5">
    <name type="scientific">Ciona savignyi</name>
    <name type="common">Pacific transparent sea squirt</name>
    <dbReference type="NCBI Taxonomy" id="51511"/>
    <lineage>
        <taxon>Eukaryota</taxon>
        <taxon>Metazoa</taxon>
        <taxon>Chordata</taxon>
        <taxon>Tunicata</taxon>
        <taxon>Ascidiacea</taxon>
        <taxon>Phlebobranchia</taxon>
        <taxon>Cionidae</taxon>
        <taxon>Ciona</taxon>
    </lineage>
</organism>
<dbReference type="SUPFAM" id="SSF54160">
    <property type="entry name" value="Chromo domain-like"/>
    <property type="match status" value="1"/>
</dbReference>
<reference evidence="4" key="2">
    <citation type="submission" date="2025-08" db="UniProtKB">
        <authorList>
            <consortium name="Ensembl"/>
        </authorList>
    </citation>
    <scope>IDENTIFICATION</scope>
</reference>
<keyword evidence="5" id="KW-1185">Reference proteome</keyword>
<dbReference type="InterPro" id="IPR023780">
    <property type="entry name" value="Chromo_domain"/>
</dbReference>
<dbReference type="Gene3D" id="3.90.226.10">
    <property type="entry name" value="2-enoyl-CoA Hydratase, Chain A, domain 1"/>
    <property type="match status" value="1"/>
</dbReference>
<name>H2ZQ80_CIOSA</name>
<dbReference type="Proteomes" id="UP000007875">
    <property type="component" value="Unassembled WGS sequence"/>
</dbReference>
<dbReference type="InterPro" id="IPR051053">
    <property type="entry name" value="ECH/Chromodomain_protein"/>
</dbReference>
<dbReference type="Gene3D" id="1.10.12.10">
    <property type="entry name" value="Lyase 2-enoyl-coa Hydratase, Chain A, domain 2"/>
    <property type="match status" value="1"/>
</dbReference>
<evidence type="ECO:0000313" key="4">
    <source>
        <dbReference type="Ensembl" id="ENSCSAVP00000019746.1"/>
    </source>
</evidence>
<dbReference type="STRING" id="51511.ENSCSAVP00000019746"/>
<dbReference type="InterPro" id="IPR000953">
    <property type="entry name" value="Chromo/chromo_shadow_dom"/>
</dbReference>
<feature type="domain" description="Chromo" evidence="3">
    <location>
        <begin position="15"/>
        <end position="74"/>
    </location>
</feature>
<dbReference type="InterPro" id="IPR017984">
    <property type="entry name" value="Chromo_dom_subgr"/>
</dbReference>
<dbReference type="PROSITE" id="PS50013">
    <property type="entry name" value="CHROMO_2"/>
    <property type="match status" value="1"/>
</dbReference>
<dbReference type="Pfam" id="PF00378">
    <property type="entry name" value="ECH_1"/>
    <property type="match status" value="1"/>
</dbReference>
<dbReference type="CDD" id="cd06558">
    <property type="entry name" value="crotonase-like"/>
    <property type="match status" value="1"/>
</dbReference>
<proteinExistence type="predicted"/>
<evidence type="ECO:0000259" key="3">
    <source>
        <dbReference type="PROSITE" id="PS50013"/>
    </source>
</evidence>
<protein>
    <recommendedName>
        <fullName evidence="3">Chromo domain-containing protein</fullName>
    </recommendedName>
</protein>
<dbReference type="HOGENOM" id="CLU_009834_24_0_1"/>
<dbReference type="InParanoid" id="H2ZQ80"/>
<evidence type="ECO:0000313" key="5">
    <source>
        <dbReference type="Proteomes" id="UP000007875"/>
    </source>
</evidence>
<dbReference type="PANTHER" id="PTHR43684:SF11">
    <property type="entry name" value="CHROMO DOMAIN-CONTAINING PROTEIN"/>
    <property type="match status" value="1"/>
</dbReference>
<dbReference type="SMART" id="SM00298">
    <property type="entry name" value="CHROMO"/>
    <property type="match status" value="1"/>
</dbReference>
<reference evidence="4" key="3">
    <citation type="submission" date="2025-09" db="UniProtKB">
        <authorList>
            <consortium name="Ensembl"/>
        </authorList>
    </citation>
    <scope>IDENTIFICATION</scope>
</reference>
<dbReference type="GO" id="GO:0005634">
    <property type="term" value="C:nucleus"/>
    <property type="evidence" value="ECO:0007669"/>
    <property type="project" value="UniProtKB-SubCell"/>
</dbReference>
<dbReference type="InterPro" id="IPR001753">
    <property type="entry name" value="Enoyl-CoA_hydra/iso"/>
</dbReference>
<dbReference type="Pfam" id="PF00385">
    <property type="entry name" value="Chromo"/>
    <property type="match status" value="1"/>
</dbReference>
<dbReference type="PANTHER" id="PTHR43684">
    <property type="match status" value="1"/>
</dbReference>
<reference evidence="5" key="1">
    <citation type="submission" date="2003-08" db="EMBL/GenBank/DDBJ databases">
        <authorList>
            <person name="Birren B."/>
            <person name="Nusbaum C."/>
            <person name="Abebe A."/>
            <person name="Abouelleil A."/>
            <person name="Adekoya E."/>
            <person name="Ait-zahra M."/>
            <person name="Allen N."/>
            <person name="Allen T."/>
            <person name="An P."/>
            <person name="Anderson M."/>
            <person name="Anderson S."/>
            <person name="Arachchi H."/>
            <person name="Armbruster J."/>
            <person name="Bachantsang P."/>
            <person name="Baldwin J."/>
            <person name="Barry A."/>
            <person name="Bayul T."/>
            <person name="Blitshsteyn B."/>
            <person name="Bloom T."/>
            <person name="Blye J."/>
            <person name="Boguslavskiy L."/>
            <person name="Borowsky M."/>
            <person name="Boukhgalter B."/>
            <person name="Brunache A."/>
            <person name="Butler J."/>
            <person name="Calixte N."/>
            <person name="Calvo S."/>
            <person name="Camarata J."/>
            <person name="Campo K."/>
            <person name="Chang J."/>
            <person name="Cheshatsang Y."/>
            <person name="Citroen M."/>
            <person name="Collymore A."/>
            <person name="Considine T."/>
            <person name="Cook A."/>
            <person name="Cooke P."/>
            <person name="Corum B."/>
            <person name="Cuomo C."/>
            <person name="David R."/>
            <person name="Dawoe T."/>
            <person name="Degray S."/>
            <person name="Dodge S."/>
            <person name="Dooley K."/>
            <person name="Dorje P."/>
            <person name="Dorjee K."/>
            <person name="Dorris L."/>
            <person name="Duffey N."/>
            <person name="Dupes A."/>
            <person name="Elkins T."/>
            <person name="Engels R."/>
            <person name="Erickson J."/>
            <person name="Farina A."/>
            <person name="Faro S."/>
            <person name="Ferreira P."/>
            <person name="Fischer H."/>
            <person name="Fitzgerald M."/>
            <person name="Foley K."/>
            <person name="Gage D."/>
            <person name="Galagan J."/>
            <person name="Gearin G."/>
            <person name="Gnerre S."/>
            <person name="Gnirke A."/>
            <person name="Goyette A."/>
            <person name="Graham J."/>
            <person name="Grandbois E."/>
            <person name="Gyaltsen K."/>
            <person name="Hafez N."/>
            <person name="Hagopian D."/>
            <person name="Hagos B."/>
            <person name="Hall J."/>
            <person name="Hatcher B."/>
            <person name="Heller A."/>
            <person name="Higgins H."/>
            <person name="Honan T."/>
            <person name="Horn A."/>
            <person name="Houde N."/>
            <person name="Hughes L."/>
            <person name="Hulme W."/>
            <person name="Husby E."/>
            <person name="Iliev I."/>
            <person name="Jaffe D."/>
            <person name="Jones C."/>
            <person name="Kamal M."/>
            <person name="Kamat A."/>
            <person name="Kamvysselis M."/>
            <person name="Karlsson E."/>
            <person name="Kells C."/>
            <person name="Kieu A."/>
            <person name="Kisner P."/>
            <person name="Kodira C."/>
            <person name="Kulbokas E."/>
            <person name="Labutti K."/>
            <person name="Lama D."/>
            <person name="Landers T."/>
            <person name="Leger J."/>
            <person name="Levine S."/>
            <person name="Lewis D."/>
            <person name="Lewis T."/>
            <person name="Lindblad-toh K."/>
            <person name="Liu X."/>
            <person name="Lokyitsang T."/>
            <person name="Lokyitsang Y."/>
            <person name="Lucien O."/>
            <person name="Lui A."/>
            <person name="Ma L.J."/>
            <person name="Mabbitt R."/>
            <person name="Macdonald J."/>
            <person name="Maclean C."/>
            <person name="Major J."/>
            <person name="Manning J."/>
            <person name="Marabella R."/>
            <person name="Maru K."/>
            <person name="Matthews C."/>
            <person name="Mauceli E."/>
            <person name="Mccarthy M."/>
            <person name="Mcdonough S."/>
            <person name="Mcghee T."/>
            <person name="Meldrim J."/>
            <person name="Meneus L."/>
            <person name="Mesirov J."/>
            <person name="Mihalev A."/>
            <person name="Mihova T."/>
            <person name="Mikkelsen T."/>
            <person name="Mlenga V."/>
            <person name="Moru K."/>
            <person name="Mozes J."/>
            <person name="Mulrain L."/>
            <person name="Munson G."/>
            <person name="Naylor J."/>
            <person name="Newes C."/>
            <person name="Nguyen C."/>
            <person name="Nguyen N."/>
            <person name="Nguyen T."/>
            <person name="Nicol R."/>
            <person name="Nielsen C."/>
            <person name="Nizzari M."/>
            <person name="Norbu C."/>
            <person name="Norbu N."/>
            <person name="O'donnell P."/>
            <person name="Okoawo O."/>
            <person name="O'leary S."/>
            <person name="Omotosho B."/>
            <person name="O'neill K."/>
            <person name="Osman S."/>
            <person name="Parker S."/>
            <person name="Perrin D."/>
            <person name="Phunkhang P."/>
            <person name="Piqani B."/>
            <person name="Purcell S."/>
            <person name="Rachupka T."/>
            <person name="Ramasamy U."/>
            <person name="Rameau R."/>
            <person name="Ray V."/>
            <person name="Raymond C."/>
            <person name="Retta R."/>
            <person name="Richardson S."/>
            <person name="Rise C."/>
            <person name="Rodriguez J."/>
            <person name="Rogers J."/>
            <person name="Rogov P."/>
            <person name="Rutman M."/>
            <person name="Schupbach R."/>
            <person name="Seaman C."/>
            <person name="Settipalli S."/>
            <person name="Sharpe T."/>
            <person name="Sheridan J."/>
            <person name="Sherpa N."/>
            <person name="Shi J."/>
            <person name="Smirnov S."/>
            <person name="Smith C."/>
            <person name="Sougnez C."/>
            <person name="Spencer B."/>
            <person name="Stalker J."/>
            <person name="Stange-thomann N."/>
            <person name="Stavropoulos S."/>
            <person name="Stetson K."/>
            <person name="Stone C."/>
            <person name="Stone S."/>
            <person name="Stubbs M."/>
            <person name="Talamas J."/>
            <person name="Tchuinga P."/>
            <person name="Tenzing P."/>
            <person name="Tesfaye S."/>
            <person name="Theodore J."/>
            <person name="Thoulutsang Y."/>
            <person name="Topham K."/>
            <person name="Towey S."/>
            <person name="Tsamla T."/>
            <person name="Tsomo N."/>
            <person name="Vallee D."/>
            <person name="Vassiliev H."/>
            <person name="Venkataraman V."/>
            <person name="Vinson J."/>
            <person name="Vo A."/>
            <person name="Wade C."/>
            <person name="Wang S."/>
            <person name="Wangchuk T."/>
            <person name="Wangdi T."/>
            <person name="Whittaker C."/>
            <person name="Wilkinson J."/>
            <person name="Wu Y."/>
            <person name="Wyman D."/>
            <person name="Yadav S."/>
            <person name="Yang S."/>
            <person name="Yang X."/>
            <person name="Yeager S."/>
            <person name="Yee E."/>
            <person name="Young G."/>
            <person name="Zainoun J."/>
            <person name="Zembeck L."/>
            <person name="Zimmer A."/>
            <person name="Zody M."/>
            <person name="Lander E."/>
        </authorList>
    </citation>
    <scope>NUCLEOTIDE SEQUENCE [LARGE SCALE GENOMIC DNA]</scope>
</reference>
<dbReference type="PROSITE" id="PS00598">
    <property type="entry name" value="CHROMO_1"/>
    <property type="match status" value="1"/>
</dbReference>
<accession>H2ZQ80</accession>
<evidence type="ECO:0000256" key="2">
    <source>
        <dbReference type="ARBA" id="ARBA00023242"/>
    </source>
</evidence>
<dbReference type="Gene3D" id="2.40.50.40">
    <property type="match status" value="1"/>
</dbReference>
<dbReference type="eggNOG" id="KOG1911">
    <property type="taxonomic scope" value="Eukaryota"/>
</dbReference>
<sequence length="476" mass="53913">MFKSRGEKNAEDGIYEVEKIVKRRKRTGRYFYLVKWKGYSNKHNTWEPYSNLGNCKELVHEFIKGSKKSDQTVAISPKIFYNPKSSENKSLYGQTSSNNSPSKTVSCSTEINRRRYPVVQIGNIANTRSFYFPKSESSKLRRFVAEVNISSVKKEVNGKRKTPRATVNPTVYNQEPVAAVTALKKNYDNIQLDHDYNDQSSESTNLSFKRKNELPRKPIVEERIVYLHWRGNFAEIIFANSMRKNALSPKFLTEIMNALDAIVSSKCTLAVITSVGNTFCSGLDIQHMLNVLGESNHIQESARTLAQDLRNFVDKMIDFPKPLIAMVQGEAIGLGCAMLPLFDTVYCSDRAIFSTPYIALGQTPEACSSSLFPQLLGMTVANNLLLNGACLTAQQAKRHGLVTDVFSHDTFKQHALSLIHSISSQSSQALQKSRELLQKSRKTQLKHVNYCECNELMERWATQETLVNFLKFVNQK</sequence>
<keyword evidence="2" id="KW-0539">Nucleus</keyword>
<dbReference type="InterPro" id="IPR029045">
    <property type="entry name" value="ClpP/crotonase-like_dom_sf"/>
</dbReference>
<comment type="subcellular location">
    <subcellularLocation>
        <location evidence="1">Nucleus</location>
    </subcellularLocation>
</comment>
<evidence type="ECO:0000256" key="1">
    <source>
        <dbReference type="ARBA" id="ARBA00004123"/>
    </source>
</evidence>
<dbReference type="PRINTS" id="PR00504">
    <property type="entry name" value="CHROMODOMAIN"/>
</dbReference>
<dbReference type="InterPro" id="IPR014748">
    <property type="entry name" value="Enoyl-CoA_hydra_C"/>
</dbReference>
<dbReference type="InterPro" id="IPR016197">
    <property type="entry name" value="Chromo-like_dom_sf"/>
</dbReference>
<dbReference type="GeneTree" id="ENSGT00940000155105"/>